<dbReference type="SMART" id="SM00448">
    <property type="entry name" value="REC"/>
    <property type="match status" value="1"/>
</dbReference>
<evidence type="ECO:0000313" key="4">
    <source>
        <dbReference type="Proteomes" id="UP000249819"/>
    </source>
</evidence>
<organism evidence="3 4">
    <name type="scientific">Chitinophaga dinghuensis</name>
    <dbReference type="NCBI Taxonomy" id="1539050"/>
    <lineage>
        <taxon>Bacteria</taxon>
        <taxon>Pseudomonadati</taxon>
        <taxon>Bacteroidota</taxon>
        <taxon>Chitinophagia</taxon>
        <taxon>Chitinophagales</taxon>
        <taxon>Chitinophagaceae</taxon>
        <taxon>Chitinophaga</taxon>
    </lineage>
</organism>
<reference evidence="3 4" key="1">
    <citation type="submission" date="2018-06" db="EMBL/GenBank/DDBJ databases">
        <title>Genomic Encyclopedia of Archaeal and Bacterial Type Strains, Phase II (KMG-II): from individual species to whole genera.</title>
        <authorList>
            <person name="Goeker M."/>
        </authorList>
    </citation>
    <scope>NUCLEOTIDE SEQUENCE [LARGE SCALE GENOMIC DNA]</scope>
    <source>
        <strain evidence="3 4">DSM 29821</strain>
    </source>
</reference>
<dbReference type="InterPro" id="IPR051015">
    <property type="entry name" value="EvgA-like"/>
</dbReference>
<evidence type="ECO:0000313" key="3">
    <source>
        <dbReference type="EMBL" id="RAJ83151.1"/>
    </source>
</evidence>
<dbReference type="PROSITE" id="PS50110">
    <property type="entry name" value="RESPONSE_REGULATORY"/>
    <property type="match status" value="1"/>
</dbReference>
<dbReference type="Pfam" id="PF00072">
    <property type="entry name" value="Response_reg"/>
    <property type="match status" value="1"/>
</dbReference>
<dbReference type="InterPro" id="IPR011006">
    <property type="entry name" value="CheY-like_superfamily"/>
</dbReference>
<dbReference type="RefSeq" id="WP_111591814.1">
    <property type="nucleotide sequence ID" value="NZ_QLMA01000003.1"/>
</dbReference>
<keyword evidence="1" id="KW-0597">Phosphoprotein</keyword>
<proteinExistence type="predicted"/>
<evidence type="ECO:0000259" key="2">
    <source>
        <dbReference type="PROSITE" id="PS50110"/>
    </source>
</evidence>
<protein>
    <submittedName>
        <fullName evidence="3">DNA-binding NarL/FixJ family response regulator</fullName>
    </submittedName>
</protein>
<keyword evidence="4" id="KW-1185">Reference proteome</keyword>
<dbReference type="Gene3D" id="3.40.50.2300">
    <property type="match status" value="1"/>
</dbReference>
<comment type="caution">
    <text evidence="3">The sequence shown here is derived from an EMBL/GenBank/DDBJ whole genome shotgun (WGS) entry which is preliminary data.</text>
</comment>
<dbReference type="SUPFAM" id="SSF52172">
    <property type="entry name" value="CheY-like"/>
    <property type="match status" value="1"/>
</dbReference>
<dbReference type="InterPro" id="IPR001789">
    <property type="entry name" value="Sig_transdc_resp-reg_receiver"/>
</dbReference>
<dbReference type="PANTHER" id="PTHR45566:SF1">
    <property type="entry name" value="HTH-TYPE TRANSCRIPTIONAL REGULATOR YHJB-RELATED"/>
    <property type="match status" value="1"/>
</dbReference>
<feature type="domain" description="Response regulatory" evidence="2">
    <location>
        <begin position="4"/>
        <end position="132"/>
    </location>
</feature>
<dbReference type="GO" id="GO:0003677">
    <property type="term" value="F:DNA binding"/>
    <property type="evidence" value="ECO:0007669"/>
    <property type="project" value="UniProtKB-KW"/>
</dbReference>
<dbReference type="Proteomes" id="UP000249819">
    <property type="component" value="Unassembled WGS sequence"/>
</dbReference>
<feature type="modified residue" description="4-aspartylphosphate" evidence="1">
    <location>
        <position position="59"/>
    </location>
</feature>
<dbReference type="PANTHER" id="PTHR45566">
    <property type="entry name" value="HTH-TYPE TRANSCRIPTIONAL REGULATOR YHJB-RELATED"/>
    <property type="match status" value="1"/>
</dbReference>
<accession>A0A327W1F7</accession>
<dbReference type="AlphaFoldDB" id="A0A327W1F7"/>
<keyword evidence="3" id="KW-0238">DNA-binding</keyword>
<sequence length="221" mass="25055">MINKVLVVEDHESVNVSLQRTLTELGIVEVDHAYYCDEAHRKVNVALQRGQSYDLLITDLSFDDDGSEQKITDGESLIPAVRNVQPDLKIIVFSAKNNPAVIKKLIEKHAIDGYVLKGRNDAKELLTAITEVSRNQLYFPRSFQQMMKQNNAFDFTDFDLAIIRLLAEGVPQKDIPAHLQKNNFRPSSLSSVEKRLNKMREELNCTKNEQLIASCKDIGIL</sequence>
<evidence type="ECO:0000256" key="1">
    <source>
        <dbReference type="PROSITE-ProRule" id="PRU00169"/>
    </source>
</evidence>
<dbReference type="OrthoDB" id="659223at2"/>
<dbReference type="GO" id="GO:0000160">
    <property type="term" value="P:phosphorelay signal transduction system"/>
    <property type="evidence" value="ECO:0007669"/>
    <property type="project" value="InterPro"/>
</dbReference>
<gene>
    <name evidence="3" type="ORF">CLV59_103110</name>
</gene>
<dbReference type="EMBL" id="QLMA01000003">
    <property type="protein sequence ID" value="RAJ83151.1"/>
    <property type="molecule type" value="Genomic_DNA"/>
</dbReference>
<name>A0A327W1F7_9BACT</name>